<dbReference type="Proteomes" id="UP001367316">
    <property type="component" value="Unassembled WGS sequence"/>
</dbReference>
<dbReference type="SUPFAM" id="SSF47095">
    <property type="entry name" value="HMG-box"/>
    <property type="match status" value="1"/>
</dbReference>
<dbReference type="InterPro" id="IPR009071">
    <property type="entry name" value="HMG_box_dom"/>
</dbReference>
<dbReference type="InterPro" id="IPR036910">
    <property type="entry name" value="HMG_box_dom_sf"/>
</dbReference>
<proteinExistence type="predicted"/>
<feature type="compositionally biased region" description="Acidic residues" evidence="3">
    <location>
        <begin position="336"/>
        <end position="354"/>
    </location>
</feature>
<accession>A0ABR1NDV9</accession>
<dbReference type="Pfam" id="PF00505">
    <property type="entry name" value="HMG_box"/>
    <property type="match status" value="1"/>
</dbReference>
<dbReference type="PANTHER" id="PTHR48112:SF5">
    <property type="entry name" value="BOX PROTEIN, PUTATIVE (AFU_ORTHOLOGUE AFUA_1G04550)-RELATED"/>
    <property type="match status" value="1"/>
</dbReference>
<feature type="region of interest" description="Disordered" evidence="3">
    <location>
        <begin position="301"/>
        <end position="462"/>
    </location>
</feature>
<comment type="caution">
    <text evidence="5">The sequence shown here is derived from an EMBL/GenBank/DDBJ whole genome shotgun (WGS) entry which is preliminary data.</text>
</comment>
<feature type="compositionally biased region" description="Basic and acidic residues" evidence="3">
    <location>
        <begin position="222"/>
        <end position="233"/>
    </location>
</feature>
<feature type="region of interest" description="Disordered" evidence="3">
    <location>
        <begin position="190"/>
        <end position="233"/>
    </location>
</feature>
<keyword evidence="1 2" id="KW-0238">DNA-binding</keyword>
<dbReference type="EMBL" id="JBBPBF010000011">
    <property type="protein sequence ID" value="KAK7612219.1"/>
    <property type="molecule type" value="Genomic_DNA"/>
</dbReference>
<keyword evidence="2" id="KW-0539">Nucleus</keyword>
<dbReference type="PANTHER" id="PTHR48112">
    <property type="entry name" value="HIGH MOBILITY GROUP PROTEIN DSP1"/>
    <property type="match status" value="1"/>
</dbReference>
<evidence type="ECO:0000256" key="3">
    <source>
        <dbReference type="SAM" id="MobiDB-lite"/>
    </source>
</evidence>
<evidence type="ECO:0000259" key="4">
    <source>
        <dbReference type="PROSITE" id="PS50118"/>
    </source>
</evidence>
<feature type="compositionally biased region" description="Low complexity" evidence="3">
    <location>
        <begin position="387"/>
        <end position="397"/>
    </location>
</feature>
<sequence>MGRPKKEEKTAELMISVEDFARTRDSVSRAPTAPDLSSRLFGFGPRRAPNTIGPLPLHQLHCAITRRYALQPAVDTSFVSLASMSRMTPFPPLQAHRVRVGLDAFSRQLQELSYELLRLLIQFQSHPNESVFLQVVTGLTTLQTAVSDLLRSYIKHTNSVLGSTPHSLDTIGISNPLGGELLSGALRNTSPAEAGASTATAAPAAAQAPAEEPKKGKRAKKEKKEKDPNEPKRPLTIYFLYAASARPIVKSDLGPEAQPGQIEQEIHRRWVNLSEEEKSGWKEVYTRNRDQYLKDMEKYKAEKAAAGAEAAVESPAATEEDAEMADDANPGAAAEEGSEESSTESPSDEEEESEKEPTPPPKAPTPPAETKTPKGNKRRKTGKENGTAAAAQAAAPAQKEEPKAAPKEEPKVEETEPKKKRNRKFKAEEVPAAPAPEPATAPATPAPEKKNKRKRKSEGATA</sequence>
<dbReference type="Gene3D" id="1.10.30.10">
    <property type="entry name" value="High mobility group box domain"/>
    <property type="match status" value="1"/>
</dbReference>
<protein>
    <recommendedName>
        <fullName evidence="4">HMG box domain-containing protein</fullName>
    </recommendedName>
</protein>
<feature type="compositionally biased region" description="Low complexity" evidence="3">
    <location>
        <begin position="304"/>
        <end position="317"/>
    </location>
</feature>
<feature type="domain" description="HMG box" evidence="4">
    <location>
        <begin position="231"/>
        <end position="300"/>
    </location>
</feature>
<keyword evidence="6" id="KW-1185">Reference proteome</keyword>
<evidence type="ECO:0000256" key="2">
    <source>
        <dbReference type="PROSITE-ProRule" id="PRU00267"/>
    </source>
</evidence>
<evidence type="ECO:0000256" key="1">
    <source>
        <dbReference type="ARBA" id="ARBA00023125"/>
    </source>
</evidence>
<dbReference type="PROSITE" id="PS50118">
    <property type="entry name" value="HMG_BOX_2"/>
    <property type="match status" value="1"/>
</dbReference>
<evidence type="ECO:0000313" key="5">
    <source>
        <dbReference type="EMBL" id="KAK7612219.1"/>
    </source>
</evidence>
<gene>
    <name evidence="5" type="ORF">JOL62DRAFT_571458</name>
</gene>
<dbReference type="InterPro" id="IPR050342">
    <property type="entry name" value="HMGB"/>
</dbReference>
<feature type="compositionally biased region" description="Basic and acidic residues" evidence="3">
    <location>
        <begin position="398"/>
        <end position="417"/>
    </location>
</feature>
<feature type="DNA-binding region" description="HMG box" evidence="2">
    <location>
        <begin position="231"/>
        <end position="300"/>
    </location>
</feature>
<feature type="compositionally biased region" description="Pro residues" evidence="3">
    <location>
        <begin position="358"/>
        <end position="367"/>
    </location>
</feature>
<name>A0ABR1NDV9_9PEZI</name>
<feature type="compositionally biased region" description="Low complexity" evidence="3">
    <location>
        <begin position="190"/>
        <end position="210"/>
    </location>
</feature>
<evidence type="ECO:0000313" key="6">
    <source>
        <dbReference type="Proteomes" id="UP001367316"/>
    </source>
</evidence>
<reference evidence="5 6" key="1">
    <citation type="submission" date="2024-04" db="EMBL/GenBank/DDBJ databases">
        <title>Phyllosticta paracitricarpa is synonymous to the EU quarantine fungus P. citricarpa based on phylogenomic analyses.</title>
        <authorList>
            <consortium name="Lawrence Berkeley National Laboratory"/>
            <person name="Van ingen-buijs V.A."/>
            <person name="Van westerhoven A.C."/>
            <person name="Haridas S."/>
            <person name="Skiadas P."/>
            <person name="Martin F."/>
            <person name="Groenewald J.Z."/>
            <person name="Crous P.W."/>
            <person name="Seidl M.F."/>
        </authorList>
    </citation>
    <scope>NUCLEOTIDE SEQUENCE [LARGE SCALE GENOMIC DNA]</scope>
    <source>
        <strain evidence="5 6">CBS 141358</strain>
    </source>
</reference>
<organism evidence="5 6">
    <name type="scientific">Phyllosticta paracitricarpa</name>
    <dbReference type="NCBI Taxonomy" id="2016321"/>
    <lineage>
        <taxon>Eukaryota</taxon>
        <taxon>Fungi</taxon>
        <taxon>Dikarya</taxon>
        <taxon>Ascomycota</taxon>
        <taxon>Pezizomycotina</taxon>
        <taxon>Dothideomycetes</taxon>
        <taxon>Dothideomycetes incertae sedis</taxon>
        <taxon>Botryosphaeriales</taxon>
        <taxon>Phyllostictaceae</taxon>
        <taxon>Phyllosticta</taxon>
    </lineage>
</organism>
<dbReference type="SMART" id="SM00398">
    <property type="entry name" value="HMG"/>
    <property type="match status" value="1"/>
</dbReference>